<evidence type="ECO:0000313" key="3">
    <source>
        <dbReference type="Proteomes" id="UP001396334"/>
    </source>
</evidence>
<organism evidence="2 3">
    <name type="scientific">Hibiscus sabdariffa</name>
    <name type="common">roselle</name>
    <dbReference type="NCBI Taxonomy" id="183260"/>
    <lineage>
        <taxon>Eukaryota</taxon>
        <taxon>Viridiplantae</taxon>
        <taxon>Streptophyta</taxon>
        <taxon>Embryophyta</taxon>
        <taxon>Tracheophyta</taxon>
        <taxon>Spermatophyta</taxon>
        <taxon>Magnoliopsida</taxon>
        <taxon>eudicotyledons</taxon>
        <taxon>Gunneridae</taxon>
        <taxon>Pentapetalae</taxon>
        <taxon>rosids</taxon>
        <taxon>malvids</taxon>
        <taxon>Malvales</taxon>
        <taxon>Malvaceae</taxon>
        <taxon>Malvoideae</taxon>
        <taxon>Hibiscus</taxon>
    </lineage>
</organism>
<proteinExistence type="predicted"/>
<feature type="region of interest" description="Disordered" evidence="1">
    <location>
        <begin position="72"/>
        <end position="100"/>
    </location>
</feature>
<evidence type="ECO:0000313" key="2">
    <source>
        <dbReference type="EMBL" id="KAK8989740.1"/>
    </source>
</evidence>
<dbReference type="EMBL" id="JBBPBN010000056">
    <property type="protein sequence ID" value="KAK8989740.1"/>
    <property type="molecule type" value="Genomic_DNA"/>
</dbReference>
<name>A0ABR2PMU0_9ROSI</name>
<feature type="region of interest" description="Disordered" evidence="1">
    <location>
        <begin position="1"/>
        <end position="43"/>
    </location>
</feature>
<evidence type="ECO:0000256" key="1">
    <source>
        <dbReference type="SAM" id="MobiDB-lite"/>
    </source>
</evidence>
<accession>A0ABR2PMU0</accession>
<comment type="caution">
    <text evidence="2">The sequence shown here is derived from an EMBL/GenBank/DDBJ whole genome shotgun (WGS) entry which is preliminary data.</text>
</comment>
<feature type="compositionally biased region" description="Low complexity" evidence="1">
    <location>
        <begin position="86"/>
        <end position="100"/>
    </location>
</feature>
<protein>
    <submittedName>
        <fullName evidence="2">Uncharacterized protein</fullName>
    </submittedName>
</protein>
<sequence length="100" mass="10800">MQKREFRNNPQHPDAPNCARRSGTHVYTGSEFKGAPPPPLTVAPTCRYPSPSAVTVTPTVHFPQWAKVPTVSLSGARHRQPPPAPTSTNSTTAQTCIGNR</sequence>
<gene>
    <name evidence="2" type="ORF">V6N11_064157</name>
</gene>
<keyword evidence="3" id="KW-1185">Reference proteome</keyword>
<reference evidence="2 3" key="1">
    <citation type="journal article" date="2024" name="G3 (Bethesda)">
        <title>Genome assembly of Hibiscus sabdariffa L. provides insights into metabolisms of medicinal natural products.</title>
        <authorList>
            <person name="Kim T."/>
        </authorList>
    </citation>
    <scope>NUCLEOTIDE SEQUENCE [LARGE SCALE GENOMIC DNA]</scope>
    <source>
        <strain evidence="2">TK-2024</strain>
        <tissue evidence="2">Old leaves</tissue>
    </source>
</reference>
<dbReference type="Proteomes" id="UP001396334">
    <property type="component" value="Unassembled WGS sequence"/>
</dbReference>